<accession>A0A8H5ICL0</accession>
<evidence type="ECO:0000256" key="1">
    <source>
        <dbReference type="PROSITE-ProRule" id="PRU00175"/>
    </source>
</evidence>
<keyword evidence="1" id="KW-0863">Zinc-finger</keyword>
<protein>
    <recommendedName>
        <fullName evidence="2">RING-type domain-containing protein</fullName>
    </recommendedName>
</protein>
<organism evidence="3 4">
    <name type="scientific">Fusarium napiforme</name>
    <dbReference type="NCBI Taxonomy" id="42672"/>
    <lineage>
        <taxon>Eukaryota</taxon>
        <taxon>Fungi</taxon>
        <taxon>Dikarya</taxon>
        <taxon>Ascomycota</taxon>
        <taxon>Pezizomycotina</taxon>
        <taxon>Sordariomycetes</taxon>
        <taxon>Hypocreomycetidae</taxon>
        <taxon>Hypocreales</taxon>
        <taxon>Nectriaceae</taxon>
        <taxon>Fusarium</taxon>
        <taxon>Fusarium fujikuroi species complex</taxon>
    </lineage>
</organism>
<feature type="domain" description="RING-type" evidence="2">
    <location>
        <begin position="152"/>
        <end position="216"/>
    </location>
</feature>
<evidence type="ECO:0000313" key="4">
    <source>
        <dbReference type="Proteomes" id="UP000574317"/>
    </source>
</evidence>
<name>A0A8H5ICL0_9HYPO</name>
<keyword evidence="1" id="KW-0479">Metal-binding</keyword>
<keyword evidence="4" id="KW-1185">Reference proteome</keyword>
<dbReference type="InterPro" id="IPR013083">
    <property type="entry name" value="Znf_RING/FYVE/PHD"/>
</dbReference>
<evidence type="ECO:0000313" key="3">
    <source>
        <dbReference type="EMBL" id="KAF5534718.1"/>
    </source>
</evidence>
<sequence>MIDNHMAGTGLFALILVFVLTIANHMPISARPQAYLLKVLCNIVDKILEGVDPLQPPRAENWHQLVSHEAFRETGAVEFWSVRWLSHPTPTKPNHQATLVNTMAGEYPYVSWTTTPYNKPESEKVSMAAYWPTIVKAIDGGEVTFRDIKVDCGICRLPTTLFPWEHEIDPDLQETHAAVIVPCGHIFGASCIRSWLDHLKSIGDPERYPIRCAACEAACYHPHPTCQHPFYGLPMPTNVPGMTWIPRVTTDGGRIADGCEECRRAKALIDVHNQIRISPDLPDELKLYFIVEAEEDSGSYYSGVNGLARLTLARMPEEVVWFLEKYREKADRLEISDDVWVIGTPSSTRFWLLKRDNAE</sequence>
<dbReference type="EMBL" id="JAAOAO010000623">
    <property type="protein sequence ID" value="KAF5534718.1"/>
    <property type="molecule type" value="Genomic_DNA"/>
</dbReference>
<dbReference type="GO" id="GO:0008270">
    <property type="term" value="F:zinc ion binding"/>
    <property type="evidence" value="ECO:0007669"/>
    <property type="project" value="UniProtKB-KW"/>
</dbReference>
<proteinExistence type="predicted"/>
<gene>
    <name evidence="3" type="ORF">FNAPI_12280</name>
</gene>
<evidence type="ECO:0000259" key="2">
    <source>
        <dbReference type="PROSITE" id="PS50089"/>
    </source>
</evidence>
<dbReference type="SUPFAM" id="SSF57850">
    <property type="entry name" value="RING/U-box"/>
    <property type="match status" value="1"/>
</dbReference>
<dbReference type="Gene3D" id="3.30.40.10">
    <property type="entry name" value="Zinc/RING finger domain, C3HC4 (zinc finger)"/>
    <property type="match status" value="1"/>
</dbReference>
<dbReference type="AlphaFoldDB" id="A0A8H5ICL0"/>
<comment type="caution">
    <text evidence="3">The sequence shown here is derived from an EMBL/GenBank/DDBJ whole genome shotgun (WGS) entry which is preliminary data.</text>
</comment>
<keyword evidence="1" id="KW-0862">Zinc</keyword>
<dbReference type="InterPro" id="IPR001841">
    <property type="entry name" value="Znf_RING"/>
</dbReference>
<dbReference type="PROSITE" id="PS50089">
    <property type="entry name" value="ZF_RING_2"/>
    <property type="match status" value="1"/>
</dbReference>
<reference evidence="3 4" key="1">
    <citation type="submission" date="2020-05" db="EMBL/GenBank/DDBJ databases">
        <title>Identification and distribution of gene clusters putatively required for synthesis of sphingolipid metabolism inhibitors in phylogenetically diverse species of the filamentous fungus Fusarium.</title>
        <authorList>
            <person name="Kim H.-S."/>
            <person name="Busman M."/>
            <person name="Brown D.W."/>
            <person name="Divon H."/>
            <person name="Uhlig S."/>
            <person name="Proctor R.H."/>
        </authorList>
    </citation>
    <scope>NUCLEOTIDE SEQUENCE [LARGE SCALE GENOMIC DNA]</scope>
    <source>
        <strain evidence="3 4">NRRL 25196</strain>
    </source>
</reference>
<dbReference type="Proteomes" id="UP000574317">
    <property type="component" value="Unassembled WGS sequence"/>
</dbReference>